<dbReference type="AlphaFoldDB" id="A0A835KIT5"/>
<dbReference type="GO" id="GO:0006952">
    <property type="term" value="P:defense response"/>
    <property type="evidence" value="ECO:0007669"/>
    <property type="project" value="InterPro"/>
</dbReference>
<feature type="signal peptide" evidence="3">
    <location>
        <begin position="1"/>
        <end position="24"/>
    </location>
</feature>
<sequence length="115" mass="12468">MKPSWMNLSAVSFVAVLLLIFVVGHMVRVDASCSHLSANYKGWCTSTHSCRTTCTQEDENNGDGKCSDTVPARCWCIKKNCSVSEKAVPDERGTGVAAASGDGQVKREREFPVLV</sequence>
<dbReference type="InterPro" id="IPR008176">
    <property type="entry name" value="Defensin_plant"/>
</dbReference>
<dbReference type="InterPro" id="IPR036574">
    <property type="entry name" value="Scorpion_toxin-like_sf"/>
</dbReference>
<gene>
    <name evidence="5" type="ORF">HU200_015791</name>
</gene>
<keyword evidence="6" id="KW-1185">Reference proteome</keyword>
<keyword evidence="1" id="KW-1015">Disulfide bond</keyword>
<name>A0A835KIT5_9POAL</name>
<evidence type="ECO:0000256" key="3">
    <source>
        <dbReference type="SAM" id="SignalP"/>
    </source>
</evidence>
<feature type="region of interest" description="Disordered" evidence="2">
    <location>
        <begin position="92"/>
        <end position="115"/>
    </location>
</feature>
<comment type="caution">
    <text evidence="5">The sequence shown here is derived from an EMBL/GenBank/DDBJ whole genome shotgun (WGS) entry which is preliminary data.</text>
</comment>
<feature type="compositionally biased region" description="Basic and acidic residues" evidence="2">
    <location>
        <begin position="104"/>
        <end position="115"/>
    </location>
</feature>
<feature type="chain" id="PRO_5032360063" description="Knottins-like domain-containing protein" evidence="3">
    <location>
        <begin position="25"/>
        <end position="115"/>
    </location>
</feature>
<evidence type="ECO:0000256" key="1">
    <source>
        <dbReference type="ARBA" id="ARBA00023157"/>
    </source>
</evidence>
<dbReference type="PROSITE" id="PS00940">
    <property type="entry name" value="GAMMA_THIONIN"/>
    <property type="match status" value="1"/>
</dbReference>
<evidence type="ECO:0000256" key="2">
    <source>
        <dbReference type="SAM" id="MobiDB-lite"/>
    </source>
</evidence>
<organism evidence="5 6">
    <name type="scientific">Digitaria exilis</name>
    <dbReference type="NCBI Taxonomy" id="1010633"/>
    <lineage>
        <taxon>Eukaryota</taxon>
        <taxon>Viridiplantae</taxon>
        <taxon>Streptophyta</taxon>
        <taxon>Embryophyta</taxon>
        <taxon>Tracheophyta</taxon>
        <taxon>Spermatophyta</taxon>
        <taxon>Magnoliopsida</taxon>
        <taxon>Liliopsida</taxon>
        <taxon>Poales</taxon>
        <taxon>Poaceae</taxon>
        <taxon>PACMAD clade</taxon>
        <taxon>Panicoideae</taxon>
        <taxon>Panicodae</taxon>
        <taxon>Paniceae</taxon>
        <taxon>Anthephorinae</taxon>
        <taxon>Digitaria</taxon>
    </lineage>
</organism>
<evidence type="ECO:0000313" key="6">
    <source>
        <dbReference type="Proteomes" id="UP000636709"/>
    </source>
</evidence>
<accession>A0A835KIT5</accession>
<evidence type="ECO:0000313" key="5">
    <source>
        <dbReference type="EMBL" id="KAF8731848.1"/>
    </source>
</evidence>
<reference evidence="5" key="1">
    <citation type="submission" date="2020-07" db="EMBL/GenBank/DDBJ databases">
        <title>Genome sequence and genetic diversity analysis of an under-domesticated orphan crop, white fonio (Digitaria exilis).</title>
        <authorList>
            <person name="Bennetzen J.L."/>
            <person name="Chen S."/>
            <person name="Ma X."/>
            <person name="Wang X."/>
            <person name="Yssel A.E.J."/>
            <person name="Chaluvadi S.R."/>
            <person name="Johnson M."/>
            <person name="Gangashetty P."/>
            <person name="Hamidou F."/>
            <person name="Sanogo M.D."/>
            <person name="Zwaenepoel A."/>
            <person name="Wallace J."/>
            <person name="Van De Peer Y."/>
            <person name="Van Deynze A."/>
        </authorList>
    </citation>
    <scope>NUCLEOTIDE SEQUENCE</scope>
    <source>
        <tissue evidence="5">Leaves</tissue>
    </source>
</reference>
<evidence type="ECO:0000259" key="4">
    <source>
        <dbReference type="Pfam" id="PF00304"/>
    </source>
</evidence>
<feature type="domain" description="Knottins-like" evidence="4">
    <location>
        <begin position="33"/>
        <end position="78"/>
    </location>
</feature>
<dbReference type="SUPFAM" id="SSF57095">
    <property type="entry name" value="Scorpion toxin-like"/>
    <property type="match status" value="1"/>
</dbReference>
<proteinExistence type="predicted"/>
<dbReference type="Gene3D" id="3.30.30.10">
    <property type="entry name" value="Knottin, scorpion toxin-like"/>
    <property type="match status" value="1"/>
</dbReference>
<keyword evidence="3" id="KW-0732">Signal</keyword>
<dbReference type="Proteomes" id="UP000636709">
    <property type="component" value="Unassembled WGS sequence"/>
</dbReference>
<protein>
    <recommendedName>
        <fullName evidence="4">Knottins-like domain-containing protein</fullName>
    </recommendedName>
</protein>
<dbReference type="Pfam" id="PF00304">
    <property type="entry name" value="Gamma-thionin"/>
    <property type="match status" value="1"/>
</dbReference>
<dbReference type="InterPro" id="IPR003614">
    <property type="entry name" value="Knottins"/>
</dbReference>
<dbReference type="EMBL" id="JACEFO010001605">
    <property type="protein sequence ID" value="KAF8731848.1"/>
    <property type="molecule type" value="Genomic_DNA"/>
</dbReference>